<sequence length="74" mass="8320">MVKVVTTWNISESLKATRFDFIFKVQDRGRDLCVPDAIFIAVKVHHVRNSIGETFCLLLGCLLKSAVTVLDQDP</sequence>
<organism evidence="1 2">
    <name type="scientific">Linum trigynum</name>
    <dbReference type="NCBI Taxonomy" id="586398"/>
    <lineage>
        <taxon>Eukaryota</taxon>
        <taxon>Viridiplantae</taxon>
        <taxon>Streptophyta</taxon>
        <taxon>Embryophyta</taxon>
        <taxon>Tracheophyta</taxon>
        <taxon>Spermatophyta</taxon>
        <taxon>Magnoliopsida</taxon>
        <taxon>eudicotyledons</taxon>
        <taxon>Gunneridae</taxon>
        <taxon>Pentapetalae</taxon>
        <taxon>rosids</taxon>
        <taxon>fabids</taxon>
        <taxon>Malpighiales</taxon>
        <taxon>Linaceae</taxon>
        <taxon>Linum</taxon>
    </lineage>
</organism>
<keyword evidence="2" id="KW-1185">Reference proteome</keyword>
<dbReference type="Proteomes" id="UP001497516">
    <property type="component" value="Chromosome 2"/>
</dbReference>
<name>A0AAV2DG70_9ROSI</name>
<proteinExistence type="predicted"/>
<protein>
    <submittedName>
        <fullName evidence="1">Uncharacterized protein</fullName>
    </submittedName>
</protein>
<dbReference type="AlphaFoldDB" id="A0AAV2DG70"/>
<gene>
    <name evidence="1" type="ORF">LTRI10_LOCUS14129</name>
</gene>
<evidence type="ECO:0000313" key="1">
    <source>
        <dbReference type="EMBL" id="CAL1372106.1"/>
    </source>
</evidence>
<reference evidence="1 2" key="1">
    <citation type="submission" date="2024-04" db="EMBL/GenBank/DDBJ databases">
        <authorList>
            <person name="Fracassetti M."/>
        </authorList>
    </citation>
    <scope>NUCLEOTIDE SEQUENCE [LARGE SCALE GENOMIC DNA]</scope>
</reference>
<evidence type="ECO:0000313" key="2">
    <source>
        <dbReference type="Proteomes" id="UP001497516"/>
    </source>
</evidence>
<accession>A0AAV2DG70</accession>
<dbReference type="EMBL" id="OZ034815">
    <property type="protein sequence ID" value="CAL1372106.1"/>
    <property type="molecule type" value="Genomic_DNA"/>
</dbReference>